<sequence length="174" mass="18679">MLIRSIAKAALIAPAFGLLGCASFPSNYGLDDGSATMVRQTCQQIMGLRVGPEFEACGGSLADTMRRLQDAQLTAQADQSCEQQGLTRGTAEHAKCVVTTRRATVRADGAGLRLASVPEAQPWQSYFSMSQAQQDERAELSCAQLGLHPAVGGFWSCVSDLKYSIANIRYETMP</sequence>
<keyword evidence="2" id="KW-1185">Reference proteome</keyword>
<comment type="caution">
    <text evidence="1">The sequence shown here is derived from an EMBL/GenBank/DDBJ whole genome shotgun (WGS) entry which is preliminary data.</text>
</comment>
<dbReference type="PROSITE" id="PS51257">
    <property type="entry name" value="PROKAR_LIPOPROTEIN"/>
    <property type="match status" value="1"/>
</dbReference>
<name>A0ABS1X0U7_9GAMM</name>
<reference evidence="1 2" key="1">
    <citation type="journal article" date="2021" name="Int. J. Syst. Evol. Microbiol.">
        <title>Steroidobacter gossypii sp. nov., isolated from soil of cotton cropping field.</title>
        <authorList>
            <person name="Huang R."/>
            <person name="Yang S."/>
            <person name="Zhen C."/>
            <person name="Liu W."/>
        </authorList>
    </citation>
    <scope>NUCLEOTIDE SEQUENCE [LARGE SCALE GENOMIC DNA]</scope>
    <source>
        <strain evidence="1 2">S1-65</strain>
    </source>
</reference>
<organism evidence="1 2">
    <name type="scientific">Steroidobacter gossypii</name>
    <dbReference type="NCBI Taxonomy" id="2805490"/>
    <lineage>
        <taxon>Bacteria</taxon>
        <taxon>Pseudomonadati</taxon>
        <taxon>Pseudomonadota</taxon>
        <taxon>Gammaproteobacteria</taxon>
        <taxon>Steroidobacterales</taxon>
        <taxon>Steroidobacteraceae</taxon>
        <taxon>Steroidobacter</taxon>
    </lineage>
</organism>
<accession>A0ABS1X0U7</accession>
<gene>
    <name evidence="1" type="ORF">JM946_19030</name>
</gene>
<dbReference type="EMBL" id="JAEVLS010000004">
    <property type="protein sequence ID" value="MBM0106833.1"/>
    <property type="molecule type" value="Genomic_DNA"/>
</dbReference>
<evidence type="ECO:0000313" key="1">
    <source>
        <dbReference type="EMBL" id="MBM0106833.1"/>
    </source>
</evidence>
<protein>
    <recommendedName>
        <fullName evidence="3">Lipoprotein</fullName>
    </recommendedName>
</protein>
<dbReference type="RefSeq" id="WP_203168948.1">
    <property type="nucleotide sequence ID" value="NZ_JAEVLS010000004.1"/>
</dbReference>
<proteinExistence type="predicted"/>
<dbReference type="Proteomes" id="UP000661077">
    <property type="component" value="Unassembled WGS sequence"/>
</dbReference>
<evidence type="ECO:0000313" key="2">
    <source>
        <dbReference type="Proteomes" id="UP000661077"/>
    </source>
</evidence>
<evidence type="ECO:0008006" key="3">
    <source>
        <dbReference type="Google" id="ProtNLM"/>
    </source>
</evidence>